<feature type="domain" description="Solute-binding protein family 5" evidence="2">
    <location>
        <begin position="71"/>
        <end position="449"/>
    </location>
</feature>
<dbReference type="Gene3D" id="3.10.105.10">
    <property type="entry name" value="Dipeptide-binding Protein, Domain 3"/>
    <property type="match status" value="1"/>
</dbReference>
<keyword evidence="4" id="KW-1185">Reference proteome</keyword>
<dbReference type="PANTHER" id="PTHR30290:SF79">
    <property type="entry name" value="DIPEPTIDE-BINDING PROTEIN DPPE"/>
    <property type="match status" value="1"/>
</dbReference>
<dbReference type="CDD" id="cd08504">
    <property type="entry name" value="PBP2_OppA"/>
    <property type="match status" value="1"/>
</dbReference>
<keyword evidence="1" id="KW-0732">Signal</keyword>
<evidence type="ECO:0000259" key="2">
    <source>
        <dbReference type="Pfam" id="PF00496"/>
    </source>
</evidence>
<dbReference type="Gene3D" id="3.40.190.10">
    <property type="entry name" value="Periplasmic binding protein-like II"/>
    <property type="match status" value="1"/>
</dbReference>
<dbReference type="Proteomes" id="UP000635316">
    <property type="component" value="Unassembled WGS sequence"/>
</dbReference>
<evidence type="ECO:0000313" key="4">
    <source>
        <dbReference type="Proteomes" id="UP000635316"/>
    </source>
</evidence>
<feature type="signal peptide" evidence="1">
    <location>
        <begin position="1"/>
        <end position="24"/>
    </location>
</feature>
<name>A0ABS1EEN8_9BURK</name>
<dbReference type="InterPro" id="IPR030678">
    <property type="entry name" value="Peptide/Ni-bd"/>
</dbReference>
<dbReference type="PANTHER" id="PTHR30290">
    <property type="entry name" value="PERIPLASMIC BINDING COMPONENT OF ABC TRANSPORTER"/>
    <property type="match status" value="1"/>
</dbReference>
<feature type="chain" id="PRO_5046149872" evidence="1">
    <location>
        <begin position="25"/>
        <end position="527"/>
    </location>
</feature>
<accession>A0ABS1EEN8</accession>
<sequence length="527" mass="59466">MKQKLLAACLVTVLGFALSGPAFAEKVLRLNNTEEPTSLHPAAGFNLISWEPLNNLVEGLVRLDDKHLAAPATAESWQISNDGKTYTFKLRANTKWSNGDPLTAHDFVYGWTHMLNPETASPAAFLAYPIAGAKAFNEGKGKGQDLGLKALDDHTLEVTLEAPNVSFLNIITNPNFAPLNQKVANANPKWHTEAKTYVGNGPFLLKNWKHAQSMRFEKNPHYWDAGNVHIDAIDFAMVNDPNTSYQMYRTGELDMTPSPLPSALYDKVKDHKDFRNVPQAGGYFFRFNTQMPPFQNTDIRKAFALAINQDDIVKYVTKQGRQAAYGFVAPGFTGPNGNDFREENGHLLNTNPDAAKQHLAKGMADENYRTLPPVTLSYINNPSDRKIAETMQNMYREVLGVDIQLQSIESKVFYAKQRGLELQFSRSSFVNDYADPYNSLESFLSDSSMNRTGWTNPEYDRLVGQANTEPDAQKRWDLLLQTEKILFDEMPIFPLFFYNQIYLQKDNISGILRHPVGYIDLKYTQIK</sequence>
<comment type="caution">
    <text evidence="3">The sequence shown here is derived from an EMBL/GenBank/DDBJ whole genome shotgun (WGS) entry which is preliminary data.</text>
</comment>
<reference evidence="3 4" key="1">
    <citation type="submission" date="2020-12" db="EMBL/GenBank/DDBJ databases">
        <authorList>
            <person name="Lu T."/>
            <person name="Wang Q."/>
            <person name="Han X."/>
        </authorList>
    </citation>
    <scope>NUCLEOTIDE SEQUENCE [LARGE SCALE GENOMIC DNA]</scope>
    <source>
        <strain evidence="3 4">WQ 585</strain>
    </source>
</reference>
<organism evidence="3 4">
    <name type="scientific">Advenella mandrilli</name>
    <dbReference type="NCBI Taxonomy" id="2800330"/>
    <lineage>
        <taxon>Bacteria</taxon>
        <taxon>Pseudomonadati</taxon>
        <taxon>Pseudomonadota</taxon>
        <taxon>Betaproteobacteria</taxon>
        <taxon>Burkholderiales</taxon>
        <taxon>Alcaligenaceae</taxon>
    </lineage>
</organism>
<dbReference type="InterPro" id="IPR000914">
    <property type="entry name" value="SBP_5_dom"/>
</dbReference>
<dbReference type="Pfam" id="PF00496">
    <property type="entry name" value="SBP_bac_5"/>
    <property type="match status" value="1"/>
</dbReference>
<dbReference type="SUPFAM" id="SSF53850">
    <property type="entry name" value="Periplasmic binding protein-like II"/>
    <property type="match status" value="1"/>
</dbReference>
<dbReference type="RefSeq" id="WP_200233399.1">
    <property type="nucleotide sequence ID" value="NZ_JAENGP010000002.1"/>
</dbReference>
<evidence type="ECO:0000313" key="3">
    <source>
        <dbReference type="EMBL" id="MBK1780040.1"/>
    </source>
</evidence>
<protein>
    <submittedName>
        <fullName evidence="3">Peptide ABC transporter substrate-binding protein</fullName>
    </submittedName>
</protein>
<gene>
    <name evidence="3" type="ORF">JHL22_02285</name>
</gene>
<proteinExistence type="predicted"/>
<dbReference type="EMBL" id="JAENGP010000002">
    <property type="protein sequence ID" value="MBK1780040.1"/>
    <property type="molecule type" value="Genomic_DNA"/>
</dbReference>
<dbReference type="Gene3D" id="3.90.76.10">
    <property type="entry name" value="Dipeptide-binding Protein, Domain 1"/>
    <property type="match status" value="1"/>
</dbReference>
<evidence type="ECO:0000256" key="1">
    <source>
        <dbReference type="SAM" id="SignalP"/>
    </source>
</evidence>
<dbReference type="InterPro" id="IPR039424">
    <property type="entry name" value="SBP_5"/>
</dbReference>
<dbReference type="PIRSF" id="PIRSF002741">
    <property type="entry name" value="MppA"/>
    <property type="match status" value="1"/>
</dbReference>